<dbReference type="RefSeq" id="WP_374038072.1">
    <property type="nucleotide sequence ID" value="NZ_CP169082.1"/>
</dbReference>
<feature type="domain" description="SnoaL-like" evidence="2">
    <location>
        <begin position="44"/>
        <end position="144"/>
    </location>
</feature>
<protein>
    <submittedName>
        <fullName evidence="3">Nuclear transport factor 2 family protein</fullName>
    </submittedName>
</protein>
<keyword evidence="1" id="KW-0732">Signal</keyword>
<keyword evidence="4" id="KW-1185">Reference proteome</keyword>
<evidence type="ECO:0000256" key="1">
    <source>
        <dbReference type="SAM" id="SignalP"/>
    </source>
</evidence>
<feature type="chain" id="PRO_5047185865" evidence="1">
    <location>
        <begin position="21"/>
        <end position="154"/>
    </location>
</feature>
<dbReference type="InterPro" id="IPR037401">
    <property type="entry name" value="SnoaL-like"/>
</dbReference>
<proteinExistence type="predicted"/>
<name>A0ABW0FW62_9CAUL</name>
<dbReference type="Proteomes" id="UP001596152">
    <property type="component" value="Unassembled WGS sequence"/>
</dbReference>
<evidence type="ECO:0000259" key="2">
    <source>
        <dbReference type="Pfam" id="PF13577"/>
    </source>
</evidence>
<organism evidence="3 4">
    <name type="scientific">Brevundimonas staleyi</name>
    <dbReference type="NCBI Taxonomy" id="74326"/>
    <lineage>
        <taxon>Bacteria</taxon>
        <taxon>Pseudomonadati</taxon>
        <taxon>Pseudomonadota</taxon>
        <taxon>Alphaproteobacteria</taxon>
        <taxon>Caulobacterales</taxon>
        <taxon>Caulobacteraceae</taxon>
        <taxon>Brevundimonas</taxon>
    </lineage>
</organism>
<evidence type="ECO:0000313" key="3">
    <source>
        <dbReference type="EMBL" id="MFC5344987.1"/>
    </source>
</evidence>
<reference evidence="4" key="1">
    <citation type="journal article" date="2019" name="Int. J. Syst. Evol. Microbiol.">
        <title>The Global Catalogue of Microorganisms (GCM) 10K type strain sequencing project: providing services to taxonomists for standard genome sequencing and annotation.</title>
        <authorList>
            <consortium name="The Broad Institute Genomics Platform"/>
            <consortium name="The Broad Institute Genome Sequencing Center for Infectious Disease"/>
            <person name="Wu L."/>
            <person name="Ma J."/>
        </authorList>
    </citation>
    <scope>NUCLEOTIDE SEQUENCE [LARGE SCALE GENOMIC DNA]</scope>
    <source>
        <strain evidence="4">JCM 12125</strain>
    </source>
</reference>
<dbReference type="CDD" id="cd00531">
    <property type="entry name" value="NTF2_like"/>
    <property type="match status" value="1"/>
</dbReference>
<gene>
    <name evidence="3" type="ORF">ACFPIE_13765</name>
</gene>
<dbReference type="SUPFAM" id="SSF54427">
    <property type="entry name" value="NTF2-like"/>
    <property type="match status" value="1"/>
</dbReference>
<comment type="caution">
    <text evidence="3">The sequence shown here is derived from an EMBL/GenBank/DDBJ whole genome shotgun (WGS) entry which is preliminary data.</text>
</comment>
<feature type="signal peptide" evidence="1">
    <location>
        <begin position="1"/>
        <end position="20"/>
    </location>
</feature>
<dbReference type="Pfam" id="PF13577">
    <property type="entry name" value="SnoaL_4"/>
    <property type="match status" value="1"/>
</dbReference>
<dbReference type="Gene3D" id="3.10.450.50">
    <property type="match status" value="1"/>
</dbReference>
<evidence type="ECO:0000313" key="4">
    <source>
        <dbReference type="Proteomes" id="UP001596152"/>
    </source>
</evidence>
<dbReference type="EMBL" id="JBHSLF010000025">
    <property type="protein sequence ID" value="MFC5344987.1"/>
    <property type="molecule type" value="Genomic_DNA"/>
</dbReference>
<sequence>MSLSLLFAAALQTAALTTTPADPASAEAQAVMVPVDAVFAAIAARDGALATPHFDDDARLTAATTNRHGLPAVTRMSAADFAGNLTPAAPPLEEVMPDPIIAIDGDVAMVWGRYVFRIDGAISHCGSNHFDLVRRDGVWKIANLTWNQRKDGCA</sequence>
<dbReference type="InterPro" id="IPR032710">
    <property type="entry name" value="NTF2-like_dom_sf"/>
</dbReference>
<accession>A0ABW0FW62</accession>